<sequence>MKSQFTIGVFGMIFDEKNRVLLCHRKDHDLWNLPGGALEAGEAPWDGVRREVREETGLNVEVIKLTGVYSKQDKNNIVFSFVCKIMDGQITLNDEADQIEYFEVDKLPVNTVPKQVERINDFLEAPTEVTLKIQRGRSTIELLEEGKLK</sequence>
<reference evidence="6" key="1">
    <citation type="submission" date="2017-09" db="EMBL/GenBank/DDBJ databases">
        <title>Depth-based differentiation of microbial function through sediment-hosted aquifers and enrichment of novel symbionts in the deep terrestrial subsurface.</title>
        <authorList>
            <person name="Probst A.J."/>
            <person name="Ladd B."/>
            <person name="Jarett J.K."/>
            <person name="Geller-Mcgrath D.E."/>
            <person name="Sieber C.M.K."/>
            <person name="Emerson J.B."/>
            <person name="Anantharaman K."/>
            <person name="Thomas B.C."/>
            <person name="Malmstrom R."/>
            <person name="Stieglmeier M."/>
            <person name="Klingl A."/>
            <person name="Woyke T."/>
            <person name="Ryan C.M."/>
            <person name="Banfield J.F."/>
        </authorList>
    </citation>
    <scope>NUCLEOTIDE SEQUENCE [LARGE SCALE GENOMIC DNA]</scope>
</reference>
<dbReference type="Pfam" id="PF00293">
    <property type="entry name" value="NUDIX"/>
    <property type="match status" value="1"/>
</dbReference>
<comment type="caution">
    <text evidence="5">The sequence shown here is derived from an EMBL/GenBank/DDBJ whole genome shotgun (WGS) entry which is preliminary data.</text>
</comment>
<evidence type="ECO:0000256" key="3">
    <source>
        <dbReference type="RuleBase" id="RU003476"/>
    </source>
</evidence>
<keyword evidence="2 3" id="KW-0378">Hydrolase</keyword>
<dbReference type="InterPro" id="IPR020476">
    <property type="entry name" value="Nudix_hydrolase"/>
</dbReference>
<protein>
    <submittedName>
        <fullName evidence="5">NUDIX hydrolase</fullName>
    </submittedName>
</protein>
<evidence type="ECO:0000313" key="6">
    <source>
        <dbReference type="Proteomes" id="UP000229526"/>
    </source>
</evidence>
<accession>A0A2H0UM68</accession>
<comment type="similarity">
    <text evidence="3">Belongs to the Nudix hydrolase family.</text>
</comment>
<dbReference type="GO" id="GO:0016787">
    <property type="term" value="F:hydrolase activity"/>
    <property type="evidence" value="ECO:0007669"/>
    <property type="project" value="UniProtKB-KW"/>
</dbReference>
<evidence type="ECO:0000256" key="1">
    <source>
        <dbReference type="ARBA" id="ARBA00001946"/>
    </source>
</evidence>
<gene>
    <name evidence="5" type="ORF">COU11_00155</name>
</gene>
<dbReference type="PANTHER" id="PTHR43046">
    <property type="entry name" value="GDP-MANNOSE MANNOSYL HYDROLASE"/>
    <property type="match status" value="1"/>
</dbReference>
<dbReference type="EMBL" id="PFBD01000001">
    <property type="protein sequence ID" value="PIR87512.1"/>
    <property type="molecule type" value="Genomic_DNA"/>
</dbReference>
<dbReference type="InterPro" id="IPR020084">
    <property type="entry name" value="NUDIX_hydrolase_CS"/>
</dbReference>
<dbReference type="PROSITE" id="PS51462">
    <property type="entry name" value="NUDIX"/>
    <property type="match status" value="1"/>
</dbReference>
<dbReference type="PROSITE" id="PS00893">
    <property type="entry name" value="NUDIX_BOX"/>
    <property type="match status" value="1"/>
</dbReference>
<evidence type="ECO:0000256" key="2">
    <source>
        <dbReference type="ARBA" id="ARBA00022801"/>
    </source>
</evidence>
<evidence type="ECO:0000259" key="4">
    <source>
        <dbReference type="PROSITE" id="PS51462"/>
    </source>
</evidence>
<comment type="cofactor">
    <cofactor evidence="1">
        <name>Mg(2+)</name>
        <dbReference type="ChEBI" id="CHEBI:18420"/>
    </cofactor>
</comment>
<evidence type="ECO:0000313" key="5">
    <source>
        <dbReference type="EMBL" id="PIR87512.1"/>
    </source>
</evidence>
<dbReference type="SUPFAM" id="SSF55811">
    <property type="entry name" value="Nudix"/>
    <property type="match status" value="1"/>
</dbReference>
<organism evidence="5 6">
    <name type="scientific">Candidatus Harrisonbacteria bacterium CG10_big_fil_rev_8_21_14_0_10_49_15</name>
    <dbReference type="NCBI Taxonomy" id="1974587"/>
    <lineage>
        <taxon>Bacteria</taxon>
        <taxon>Candidatus Harrisoniibacteriota</taxon>
    </lineage>
</organism>
<feature type="domain" description="Nudix hydrolase" evidence="4">
    <location>
        <begin position="4"/>
        <end position="124"/>
    </location>
</feature>
<dbReference type="InterPro" id="IPR000086">
    <property type="entry name" value="NUDIX_hydrolase_dom"/>
</dbReference>
<dbReference type="InterPro" id="IPR015797">
    <property type="entry name" value="NUDIX_hydrolase-like_dom_sf"/>
</dbReference>
<dbReference type="Proteomes" id="UP000229526">
    <property type="component" value="Unassembled WGS sequence"/>
</dbReference>
<dbReference type="PANTHER" id="PTHR43046:SF14">
    <property type="entry name" value="MUTT_NUDIX FAMILY PROTEIN"/>
    <property type="match status" value="1"/>
</dbReference>
<name>A0A2H0UM68_9BACT</name>
<dbReference type="Gene3D" id="3.90.79.10">
    <property type="entry name" value="Nucleoside Triphosphate Pyrophosphohydrolase"/>
    <property type="match status" value="1"/>
</dbReference>
<proteinExistence type="inferred from homology"/>
<dbReference type="PRINTS" id="PR00502">
    <property type="entry name" value="NUDIXFAMILY"/>
</dbReference>
<dbReference type="AlphaFoldDB" id="A0A2H0UM68"/>